<protein>
    <submittedName>
        <fullName evidence="4">Predicted xylanase/chitin deacetylase</fullName>
    </submittedName>
</protein>
<dbReference type="GO" id="GO:0005576">
    <property type="term" value="C:extracellular region"/>
    <property type="evidence" value="ECO:0007669"/>
    <property type="project" value="UniProtKB-SubCell"/>
</dbReference>
<name>A0A0S7BKV8_9CHLR</name>
<keyword evidence="4" id="KW-0378">Hydrolase</keyword>
<dbReference type="RefSeq" id="WP_075073750.1">
    <property type="nucleotide sequence ID" value="NZ_DF967972.1"/>
</dbReference>
<dbReference type="InterPro" id="IPR002509">
    <property type="entry name" value="NODB_dom"/>
</dbReference>
<dbReference type="PANTHER" id="PTHR34216:SF3">
    <property type="entry name" value="POLY-BETA-1,6-N-ACETYL-D-GLUCOSAMINE N-DEACETYLASE"/>
    <property type="match status" value="1"/>
</dbReference>
<dbReference type="GO" id="GO:0045493">
    <property type="term" value="P:xylan catabolic process"/>
    <property type="evidence" value="ECO:0007669"/>
    <property type="project" value="UniProtKB-KW"/>
</dbReference>
<dbReference type="SUPFAM" id="SSF88713">
    <property type="entry name" value="Glycoside hydrolase/deacetylase"/>
    <property type="match status" value="1"/>
</dbReference>
<dbReference type="EMBL" id="DF967972">
    <property type="protein sequence ID" value="GAP14497.1"/>
    <property type="molecule type" value="Genomic_DNA"/>
</dbReference>
<dbReference type="AlphaFoldDB" id="A0A0S7BKV8"/>
<proteinExistence type="predicted"/>
<gene>
    <name evidence="4" type="ORF">LARV_02268</name>
</gene>
<dbReference type="PANTHER" id="PTHR34216">
    <property type="match status" value="1"/>
</dbReference>
<keyword evidence="4" id="KW-0119">Carbohydrate metabolism</keyword>
<evidence type="ECO:0000256" key="2">
    <source>
        <dbReference type="ARBA" id="ARBA00022729"/>
    </source>
</evidence>
<feature type="domain" description="NodB homology" evidence="3">
    <location>
        <begin position="92"/>
        <end position="273"/>
    </location>
</feature>
<sequence>MPKHRWKNALLTAAEAVGAIDLLQKTGREDGQSLYVLAYHRVEAPALNPWLDPADISATPAQFAAQLELLACRYHPVALADVLAAQRGEYSLPRDAVLLTVDDGYSNFMDEIFPVCARFGIRPLLFLATGCVGSGTYWWDQVYQLIHHSGQPALDTPAGRFPIGSPEEKARARRELLFALKRMPGDQRVDWIGAAYDRFVRPSANPPRLTLSWDELRALRQAGVDIAPHTHSHPILSQIPLESVRAELRTSRNLIEHELGECPPVFALPDGKAISYHQGVIDLLFSSGCAIVFSMLDGRARVRPNSAHLLLPRLGVWQGLSLPHFHYRLTPRIDRPTR</sequence>
<dbReference type="Pfam" id="PF01522">
    <property type="entry name" value="Polysacc_deac_1"/>
    <property type="match status" value="1"/>
</dbReference>
<dbReference type="Gene3D" id="3.20.20.370">
    <property type="entry name" value="Glycoside hydrolase/deacetylase"/>
    <property type="match status" value="1"/>
</dbReference>
<dbReference type="CDD" id="cd10918">
    <property type="entry name" value="CE4_NodB_like_5s_6s"/>
    <property type="match status" value="1"/>
</dbReference>
<keyword evidence="4" id="KW-0858">Xylan degradation</keyword>
<dbReference type="GO" id="GO:0016798">
    <property type="term" value="F:hydrolase activity, acting on glycosyl bonds"/>
    <property type="evidence" value="ECO:0007669"/>
    <property type="project" value="UniProtKB-KW"/>
</dbReference>
<dbReference type="GO" id="GO:0016810">
    <property type="term" value="F:hydrolase activity, acting on carbon-nitrogen (but not peptide) bonds"/>
    <property type="evidence" value="ECO:0007669"/>
    <property type="project" value="InterPro"/>
</dbReference>
<reference evidence="4" key="1">
    <citation type="submission" date="2015-07" db="EMBL/GenBank/DDBJ databases">
        <title>Draft Genome Sequences of Anaerolinea thermolimosa IMO-1, Bellilinea caldifistulae GOMI-1, Leptolinea tardivitalis YMTK-2, Levilinea saccharolytica KIBI-1,Longilinea arvoryzae KOME-1, Previously Described as Members of the Anaerolineaceae (Chloroflexi).</title>
        <authorList>
            <person name="Sekiguchi Y."/>
            <person name="Ohashi A."/>
            <person name="Matsuura N."/>
            <person name="Tourlousse M.D."/>
        </authorList>
    </citation>
    <scope>NUCLEOTIDE SEQUENCE [LARGE SCALE GENOMIC DNA]</scope>
    <source>
        <strain evidence="4">KOME-1</strain>
    </source>
</reference>
<evidence type="ECO:0000256" key="1">
    <source>
        <dbReference type="ARBA" id="ARBA00004613"/>
    </source>
</evidence>
<comment type="subcellular location">
    <subcellularLocation>
        <location evidence="1">Secreted</location>
    </subcellularLocation>
</comment>
<keyword evidence="5" id="KW-1185">Reference proteome</keyword>
<keyword evidence="2" id="KW-0732">Signal</keyword>
<accession>A0A0S7BKV8</accession>
<dbReference type="InterPro" id="IPR051398">
    <property type="entry name" value="Polysacch_Deacetylase"/>
</dbReference>
<evidence type="ECO:0000313" key="4">
    <source>
        <dbReference type="EMBL" id="GAP14497.1"/>
    </source>
</evidence>
<dbReference type="Proteomes" id="UP000055060">
    <property type="component" value="Unassembled WGS sequence"/>
</dbReference>
<dbReference type="InterPro" id="IPR011330">
    <property type="entry name" value="Glyco_hydro/deAcase_b/a-brl"/>
</dbReference>
<organism evidence="4">
    <name type="scientific">Longilinea arvoryzae</name>
    <dbReference type="NCBI Taxonomy" id="360412"/>
    <lineage>
        <taxon>Bacteria</taxon>
        <taxon>Bacillati</taxon>
        <taxon>Chloroflexota</taxon>
        <taxon>Anaerolineae</taxon>
        <taxon>Anaerolineales</taxon>
        <taxon>Anaerolineaceae</taxon>
        <taxon>Longilinea</taxon>
    </lineage>
</organism>
<keyword evidence="4" id="KW-0326">Glycosidase</keyword>
<dbReference type="STRING" id="360412.LARV_02268"/>
<keyword evidence="4" id="KW-0624">Polysaccharide degradation</keyword>
<evidence type="ECO:0000259" key="3">
    <source>
        <dbReference type="Pfam" id="PF01522"/>
    </source>
</evidence>
<evidence type="ECO:0000313" key="5">
    <source>
        <dbReference type="Proteomes" id="UP000055060"/>
    </source>
</evidence>